<name>A0A252BUR6_9PROT</name>
<dbReference type="RefSeq" id="WP_086639083.1">
    <property type="nucleotide sequence ID" value="NZ_JOPJ01000010.1"/>
</dbReference>
<comment type="caution">
    <text evidence="1">The sequence shown here is derived from an EMBL/GenBank/DDBJ whole genome shotgun (WGS) entry which is preliminary data.</text>
</comment>
<dbReference type="Pfam" id="PF08856">
    <property type="entry name" value="DUF1826"/>
    <property type="match status" value="1"/>
</dbReference>
<protein>
    <recommendedName>
        <fullName evidence="3">DUF1826 domain-containing protein</fullName>
    </recommendedName>
</protein>
<evidence type="ECO:0008006" key="3">
    <source>
        <dbReference type="Google" id="ProtNLM"/>
    </source>
</evidence>
<keyword evidence="2" id="KW-1185">Reference proteome</keyword>
<evidence type="ECO:0000313" key="1">
    <source>
        <dbReference type="EMBL" id="OUJ12698.1"/>
    </source>
</evidence>
<dbReference type="InterPro" id="IPR014955">
    <property type="entry name" value="DUF1826"/>
</dbReference>
<accession>A0A252BUR6</accession>
<evidence type="ECO:0000313" key="2">
    <source>
        <dbReference type="Proteomes" id="UP000194931"/>
    </source>
</evidence>
<dbReference type="Proteomes" id="UP000194931">
    <property type="component" value="Unassembled WGS sequence"/>
</dbReference>
<dbReference type="OrthoDB" id="5342505at2"/>
<gene>
    <name evidence="1" type="ORF">HK26_00845</name>
</gene>
<organism evidence="1 2">
    <name type="scientific">Acetobacter okinawensis</name>
    <dbReference type="NCBI Taxonomy" id="1076594"/>
    <lineage>
        <taxon>Bacteria</taxon>
        <taxon>Pseudomonadati</taxon>
        <taxon>Pseudomonadota</taxon>
        <taxon>Alphaproteobacteria</taxon>
        <taxon>Acetobacterales</taxon>
        <taxon>Acetobacteraceae</taxon>
        <taxon>Acetobacter</taxon>
    </lineage>
</organism>
<dbReference type="EMBL" id="JOPJ01000010">
    <property type="protein sequence ID" value="OUJ12698.1"/>
    <property type="molecule type" value="Genomic_DNA"/>
</dbReference>
<dbReference type="STRING" id="1236501.GCA_000613865_02961"/>
<proteinExistence type="predicted"/>
<reference evidence="2" key="1">
    <citation type="submission" date="2014-06" db="EMBL/GenBank/DDBJ databases">
        <authorList>
            <person name="Winans N.J."/>
            <person name="Newell P.D."/>
            <person name="Douglas A.E."/>
        </authorList>
    </citation>
    <scope>NUCLEOTIDE SEQUENCE [LARGE SCALE GENOMIC DNA]</scope>
</reference>
<sequence length="206" mass="22212">MPACQTGEKVHLLSASRTILEPDCAITLTPSPLSNALNLASQTYLENGARLLQARGTIPMISAALRPAFAAATLPLLADVLNLAEVYASISGQASLRIRLERITGDSCRKFHVDYVTLRLLRTYQGPGVQWKSAGSEQVHNAAPGDIVFLKGRKFPNWCENLGILHRSPPLSSLPAAQRVRLLLTIDTADACLCGAEHEATAMTQQ</sequence>
<dbReference type="AlphaFoldDB" id="A0A252BUR6"/>